<feature type="compositionally biased region" description="Polar residues" evidence="2">
    <location>
        <begin position="216"/>
        <end position="258"/>
    </location>
</feature>
<dbReference type="OrthoDB" id="5377952at2759"/>
<feature type="compositionally biased region" description="Basic and acidic residues" evidence="2">
    <location>
        <begin position="615"/>
        <end position="625"/>
    </location>
</feature>
<keyword evidence="1" id="KW-0175">Coiled coil</keyword>
<feature type="compositionally biased region" description="Basic and acidic residues" evidence="2">
    <location>
        <begin position="314"/>
        <end position="323"/>
    </location>
</feature>
<dbReference type="InterPro" id="IPR017956">
    <property type="entry name" value="AT_hook_DNA-bd_motif"/>
</dbReference>
<feature type="coiled-coil region" evidence="1">
    <location>
        <begin position="772"/>
        <end position="799"/>
    </location>
</feature>
<feature type="compositionally biased region" description="Low complexity" evidence="2">
    <location>
        <begin position="72"/>
        <end position="90"/>
    </location>
</feature>
<protein>
    <recommendedName>
        <fullName evidence="3">Inner kinetochore subunit AME1 domain-containing protein</fullName>
    </recommendedName>
</protein>
<dbReference type="InterPro" id="IPR048743">
    <property type="entry name" value="AME1"/>
</dbReference>
<feature type="compositionally biased region" description="Basic and acidic residues" evidence="2">
    <location>
        <begin position="177"/>
        <end position="186"/>
    </location>
</feature>
<feature type="compositionally biased region" description="Basic residues" evidence="2">
    <location>
        <begin position="376"/>
        <end position="386"/>
    </location>
</feature>
<comment type="caution">
    <text evidence="4">The sequence shown here is derived from an EMBL/GenBank/DDBJ whole genome shotgun (WGS) entry which is preliminary data.</text>
</comment>
<evidence type="ECO:0000313" key="4">
    <source>
        <dbReference type="EMBL" id="KAA6410139.1"/>
    </source>
</evidence>
<sequence>MASNREERFLMRQRGAGTRQVQDISFNLALPGVSNTPLRPQRSGRSRRTPQPELAPQRSSRKTPQSTQRLQPWPSSRRTPSTSRKTPARTLQQVPQLPLLCTPGTSRNRQPERPSPYDIPSNEDTKRLPNSQPSQHDKQGGVRKKRSLGATAGIPSLPQPHPTTSTTQPKAPATQQDDTHEADALRVPKNLQGSGEKKRKKRKSIGQMSRKRSKTSLEQAAASSRDQPATSDSVPIAQAQSLISNETAKAQEPSSIPQAQALDSKPTRRLRNSTGELLNVRWKSTGTAQELPTVEPSSSTEEAALESQVIPGEEAPRGPRRPMESLPAVEKSQEEEVDHQGSTTELAKSKPRGRPRKLLPVVDGDAEHLESSAKFVKSKPRGRPRRSFQVVEEDKDEEAEQQETKEDMATGRQRGRPRRSLQVVEEDKDEEAKQQETKQDMAMGRQRGRPRRSLQVVEEDKDEEAEQQETKQDMAMGRQRGRPRRSLQVVEEDKDEEAEQQETKQDMAMGRQRGRPRRLLPVEEDEDEEAEQHGTKQDMAIGRQRGRPRISLPIVEEDEDEEAKQQETKQHMARGRQQGQQTESLPEVEKGQDEEAEHPEFIKHFARTRPRGRPRRSDAPSEAIKETQPPYASQAPTTNKPRHSRASSETSETAARKSRVHNESIPIMVHRLSGVQALVYEDDDQDVLAGPAPFPKKSGVNAIDVLSQICREMIAKSVDTLQRGAQNEGNGGRKAEFKRKRKAVEMFGDELDGRLFQMTETLDNNFALSTRLKRTNKERVALREELLNLRREREKIALRTDEIRRSHAKASKAAHDDNDLNAMMHDIELAVHRGWKQQDNGSDDGDSGGNGLEVLMQVVAATVSSAKGLGLLDRVKGFNSYLERAVSAMNART</sequence>
<feature type="region of interest" description="Disordered" evidence="2">
    <location>
        <begin position="27"/>
        <end position="662"/>
    </location>
</feature>
<accession>A0A5M8PLA7</accession>
<dbReference type="Proteomes" id="UP000324767">
    <property type="component" value="Unassembled WGS sequence"/>
</dbReference>
<feature type="compositionally biased region" description="Acidic residues" evidence="2">
    <location>
        <begin position="391"/>
        <end position="401"/>
    </location>
</feature>
<feature type="compositionally biased region" description="Basic and acidic residues" evidence="2">
    <location>
        <begin position="430"/>
        <end position="439"/>
    </location>
</feature>
<dbReference type="AlphaFoldDB" id="A0A5M8PLA7"/>
<feature type="domain" description="Inner kinetochore subunit AME1" evidence="3">
    <location>
        <begin position="698"/>
        <end position="884"/>
    </location>
</feature>
<dbReference type="GO" id="GO:0003677">
    <property type="term" value="F:DNA binding"/>
    <property type="evidence" value="ECO:0007669"/>
    <property type="project" value="InterPro"/>
</dbReference>
<gene>
    <name evidence="4" type="ORF">FRX48_05559</name>
</gene>
<feature type="compositionally biased region" description="Basic residues" evidence="2">
    <location>
        <begin position="197"/>
        <end position="214"/>
    </location>
</feature>
<proteinExistence type="predicted"/>
<dbReference type="Pfam" id="PF20994">
    <property type="entry name" value="CENPU"/>
    <property type="match status" value="1"/>
</dbReference>
<feature type="compositionally biased region" description="Basic residues" evidence="2">
    <location>
        <begin position="604"/>
        <end position="614"/>
    </location>
</feature>
<organism evidence="4 5">
    <name type="scientific">Lasallia pustulata</name>
    <dbReference type="NCBI Taxonomy" id="136370"/>
    <lineage>
        <taxon>Eukaryota</taxon>
        <taxon>Fungi</taxon>
        <taxon>Dikarya</taxon>
        <taxon>Ascomycota</taxon>
        <taxon>Pezizomycotina</taxon>
        <taxon>Lecanoromycetes</taxon>
        <taxon>OSLEUM clade</taxon>
        <taxon>Umbilicariomycetidae</taxon>
        <taxon>Umbilicariales</taxon>
        <taxon>Umbilicariaceae</taxon>
        <taxon>Lasallia</taxon>
    </lineage>
</organism>
<dbReference type="EMBL" id="VXIT01000009">
    <property type="protein sequence ID" value="KAA6410139.1"/>
    <property type="molecule type" value="Genomic_DNA"/>
</dbReference>
<name>A0A5M8PLA7_9LECA</name>
<feature type="compositionally biased region" description="Acidic residues" evidence="2">
    <location>
        <begin position="457"/>
        <end position="467"/>
    </location>
</feature>
<dbReference type="SMART" id="SM00384">
    <property type="entry name" value="AT_hook"/>
    <property type="match status" value="7"/>
</dbReference>
<evidence type="ECO:0000256" key="1">
    <source>
        <dbReference type="SAM" id="Coils"/>
    </source>
</evidence>
<evidence type="ECO:0000313" key="5">
    <source>
        <dbReference type="Proteomes" id="UP000324767"/>
    </source>
</evidence>
<evidence type="ECO:0000259" key="3">
    <source>
        <dbReference type="Pfam" id="PF20994"/>
    </source>
</evidence>
<feature type="compositionally biased region" description="Basic and acidic residues" evidence="2">
    <location>
        <begin position="587"/>
        <end position="603"/>
    </location>
</feature>
<reference evidence="4 5" key="1">
    <citation type="submission" date="2019-09" db="EMBL/GenBank/DDBJ databases">
        <title>The hologenome of the rock-dwelling lichen Lasallia pustulata.</title>
        <authorList>
            <person name="Greshake Tzovaras B."/>
            <person name="Segers F."/>
            <person name="Bicker A."/>
            <person name="Dal Grande F."/>
            <person name="Otte J."/>
            <person name="Hankeln T."/>
            <person name="Schmitt I."/>
            <person name="Ebersberger I."/>
        </authorList>
    </citation>
    <scope>NUCLEOTIDE SEQUENCE [LARGE SCALE GENOMIC DNA]</scope>
    <source>
        <strain evidence="4">A1-1</strain>
    </source>
</reference>
<feature type="compositionally biased region" description="Polar residues" evidence="2">
    <location>
        <begin position="272"/>
        <end position="301"/>
    </location>
</feature>
<evidence type="ECO:0000256" key="2">
    <source>
        <dbReference type="SAM" id="MobiDB-lite"/>
    </source>
</evidence>
<feature type="compositionally biased region" description="Acidic residues" evidence="2">
    <location>
        <begin position="490"/>
        <end position="500"/>
    </location>
</feature>
<feature type="compositionally biased region" description="Polar residues" evidence="2">
    <location>
        <begin position="630"/>
        <end position="639"/>
    </location>
</feature>
<dbReference type="PRINTS" id="PR00929">
    <property type="entry name" value="ATHOOK"/>
</dbReference>